<organism evidence="1 2">
    <name type="scientific">Parthenolecanium corni</name>
    <dbReference type="NCBI Taxonomy" id="536013"/>
    <lineage>
        <taxon>Eukaryota</taxon>
        <taxon>Metazoa</taxon>
        <taxon>Ecdysozoa</taxon>
        <taxon>Arthropoda</taxon>
        <taxon>Hexapoda</taxon>
        <taxon>Insecta</taxon>
        <taxon>Pterygota</taxon>
        <taxon>Neoptera</taxon>
        <taxon>Paraneoptera</taxon>
        <taxon>Hemiptera</taxon>
        <taxon>Sternorrhyncha</taxon>
        <taxon>Coccoidea</taxon>
        <taxon>Coccidae</taxon>
        <taxon>Parthenolecanium</taxon>
    </lineage>
</organism>
<dbReference type="EMBL" id="JBBCAQ010000036">
    <property type="protein sequence ID" value="KAK7575928.1"/>
    <property type="molecule type" value="Genomic_DNA"/>
</dbReference>
<comment type="caution">
    <text evidence="1">The sequence shown here is derived from an EMBL/GenBank/DDBJ whole genome shotgun (WGS) entry which is preliminary data.</text>
</comment>
<gene>
    <name evidence="1" type="ORF">V9T40_012214</name>
</gene>
<dbReference type="Proteomes" id="UP001367676">
    <property type="component" value="Unassembled WGS sequence"/>
</dbReference>
<reference evidence="1 2" key="1">
    <citation type="submission" date="2024-03" db="EMBL/GenBank/DDBJ databases">
        <title>Adaptation during the transition from Ophiocordyceps entomopathogen to insect associate is accompanied by gene loss and intensified selection.</title>
        <authorList>
            <person name="Ward C.M."/>
            <person name="Onetto C.A."/>
            <person name="Borneman A.R."/>
        </authorList>
    </citation>
    <scope>NUCLEOTIDE SEQUENCE [LARGE SCALE GENOMIC DNA]</scope>
    <source>
        <strain evidence="1">AWRI1</strain>
        <tissue evidence="1">Single Adult Female</tissue>
    </source>
</reference>
<name>A0AAN9Y0A7_9HEMI</name>
<evidence type="ECO:0000313" key="2">
    <source>
        <dbReference type="Proteomes" id="UP001367676"/>
    </source>
</evidence>
<accession>A0AAN9Y0A7</accession>
<sequence length="81" mass="9495">MFFNIFGGKGRSKFSSDGAHKLCLNFRLYVKFFLQLSHFASQLSHFSSSCLNFRLVVSIFGWMSLFSSGYLNFRLFRWLDC</sequence>
<protein>
    <submittedName>
        <fullName evidence="1">Uncharacterized protein</fullName>
    </submittedName>
</protein>
<dbReference type="AlphaFoldDB" id="A0AAN9Y0A7"/>
<proteinExistence type="predicted"/>
<evidence type="ECO:0000313" key="1">
    <source>
        <dbReference type="EMBL" id="KAK7575928.1"/>
    </source>
</evidence>
<keyword evidence="2" id="KW-1185">Reference proteome</keyword>